<feature type="transmembrane region" description="Helical" evidence="8">
    <location>
        <begin position="198"/>
        <end position="217"/>
    </location>
</feature>
<evidence type="ECO:0000256" key="7">
    <source>
        <dbReference type="ARBA" id="ARBA00023224"/>
    </source>
</evidence>
<evidence type="ECO:0000256" key="1">
    <source>
        <dbReference type="ARBA" id="ARBA00004141"/>
    </source>
</evidence>
<reference evidence="10 11" key="1">
    <citation type="submission" date="2024-11" db="EMBL/GenBank/DDBJ databases">
        <title>Chromosome-level genome assembly of the freshwater bivalve Anodonta woodiana.</title>
        <authorList>
            <person name="Chen X."/>
        </authorList>
    </citation>
    <scope>NUCLEOTIDE SEQUENCE [LARGE SCALE GENOMIC DNA]</scope>
    <source>
        <strain evidence="10">MN2024</strain>
        <tissue evidence="10">Gills</tissue>
    </source>
</reference>
<feature type="transmembrane region" description="Helical" evidence="8">
    <location>
        <begin position="158"/>
        <end position="176"/>
    </location>
</feature>
<keyword evidence="3 8" id="KW-1133">Transmembrane helix</keyword>
<dbReference type="PANTHER" id="PTHR24243">
    <property type="entry name" value="G-PROTEIN COUPLED RECEPTOR"/>
    <property type="match status" value="1"/>
</dbReference>
<keyword evidence="2 8" id="KW-0812">Transmembrane</keyword>
<keyword evidence="4" id="KW-0297">G-protein coupled receptor</keyword>
<dbReference type="EMBL" id="JBJQND010000009">
    <property type="protein sequence ID" value="KAL3866879.1"/>
    <property type="molecule type" value="Genomic_DNA"/>
</dbReference>
<dbReference type="InterPro" id="IPR017452">
    <property type="entry name" value="GPCR_Rhodpsn_7TM"/>
</dbReference>
<evidence type="ECO:0000256" key="8">
    <source>
        <dbReference type="SAM" id="Phobius"/>
    </source>
</evidence>
<evidence type="ECO:0000256" key="3">
    <source>
        <dbReference type="ARBA" id="ARBA00022989"/>
    </source>
</evidence>
<gene>
    <name evidence="10" type="ORF">ACJMK2_044132</name>
</gene>
<keyword evidence="5 8" id="KW-0472">Membrane</keyword>
<comment type="caution">
    <text evidence="10">The sequence shown here is derived from an EMBL/GenBank/DDBJ whole genome shotgun (WGS) entry which is preliminary data.</text>
</comment>
<dbReference type="PROSITE" id="PS50262">
    <property type="entry name" value="G_PROTEIN_RECEP_F1_2"/>
    <property type="match status" value="1"/>
</dbReference>
<keyword evidence="11" id="KW-1185">Reference proteome</keyword>
<dbReference type="PANTHER" id="PTHR24243:SF233">
    <property type="entry name" value="THYROTROPIN-RELEASING HORMONE RECEPTOR"/>
    <property type="match status" value="1"/>
</dbReference>
<evidence type="ECO:0000256" key="2">
    <source>
        <dbReference type="ARBA" id="ARBA00022692"/>
    </source>
</evidence>
<sequence>METTTFTNLFWDENVTEHVIQSSVIVGENIDKIYKIYLPRIISSSKYVRIIMYIFGYSGNILAFLLWIRKPMLHSSGSYLAALAMSDLAFLILDLLYSLHTEWGINALNVPILCETFTILYHTTQYTSPLLTLGFTTERYIAIKFPLKRKIYCTPKRAITMMIFLVSLSLALYSKLKECVRRKDKLEIWESWIWSTEMAMFLAVPVMILALNMLAIFEIRKSRCTNHFI</sequence>
<evidence type="ECO:0000256" key="4">
    <source>
        <dbReference type="ARBA" id="ARBA00023040"/>
    </source>
</evidence>
<dbReference type="InterPro" id="IPR000276">
    <property type="entry name" value="GPCR_Rhodpsn"/>
</dbReference>
<keyword evidence="6" id="KW-0675">Receptor</keyword>
<dbReference type="Pfam" id="PF00001">
    <property type="entry name" value="7tm_1"/>
    <property type="match status" value="1"/>
</dbReference>
<evidence type="ECO:0000256" key="6">
    <source>
        <dbReference type="ARBA" id="ARBA00023170"/>
    </source>
</evidence>
<dbReference type="SUPFAM" id="SSF81321">
    <property type="entry name" value="Family A G protein-coupled receptor-like"/>
    <property type="match status" value="1"/>
</dbReference>
<dbReference type="Gene3D" id="1.20.1070.10">
    <property type="entry name" value="Rhodopsin 7-helix transmembrane proteins"/>
    <property type="match status" value="1"/>
</dbReference>
<evidence type="ECO:0000313" key="10">
    <source>
        <dbReference type="EMBL" id="KAL3866879.1"/>
    </source>
</evidence>
<keyword evidence="7" id="KW-0807">Transducer</keyword>
<comment type="subcellular location">
    <subcellularLocation>
        <location evidence="1">Membrane</location>
        <topology evidence="1">Multi-pass membrane protein</topology>
    </subcellularLocation>
</comment>
<dbReference type="GO" id="GO:0004930">
    <property type="term" value="F:G protein-coupled receptor activity"/>
    <property type="evidence" value="ECO:0007669"/>
    <property type="project" value="UniProtKB-KW"/>
</dbReference>
<feature type="transmembrane region" description="Helical" evidence="8">
    <location>
        <begin position="79"/>
        <end position="99"/>
    </location>
</feature>
<evidence type="ECO:0000313" key="11">
    <source>
        <dbReference type="Proteomes" id="UP001634394"/>
    </source>
</evidence>
<dbReference type="AlphaFoldDB" id="A0ABD3VZ52"/>
<feature type="domain" description="G-protein coupled receptors family 1 profile" evidence="9">
    <location>
        <begin position="59"/>
        <end position="172"/>
    </location>
</feature>
<accession>A0ABD3VZ52</accession>
<organism evidence="10 11">
    <name type="scientific">Sinanodonta woodiana</name>
    <name type="common">Chinese pond mussel</name>
    <name type="synonym">Anodonta woodiana</name>
    <dbReference type="NCBI Taxonomy" id="1069815"/>
    <lineage>
        <taxon>Eukaryota</taxon>
        <taxon>Metazoa</taxon>
        <taxon>Spiralia</taxon>
        <taxon>Lophotrochozoa</taxon>
        <taxon>Mollusca</taxon>
        <taxon>Bivalvia</taxon>
        <taxon>Autobranchia</taxon>
        <taxon>Heteroconchia</taxon>
        <taxon>Palaeoheterodonta</taxon>
        <taxon>Unionida</taxon>
        <taxon>Unionoidea</taxon>
        <taxon>Unionidae</taxon>
        <taxon>Unioninae</taxon>
        <taxon>Sinanodonta</taxon>
    </lineage>
</organism>
<name>A0ABD3VZ52_SINWO</name>
<evidence type="ECO:0000259" key="9">
    <source>
        <dbReference type="PROSITE" id="PS50262"/>
    </source>
</evidence>
<proteinExistence type="predicted"/>
<feature type="transmembrane region" description="Helical" evidence="8">
    <location>
        <begin position="47"/>
        <end position="67"/>
    </location>
</feature>
<dbReference type="Proteomes" id="UP001634394">
    <property type="component" value="Unassembled WGS sequence"/>
</dbReference>
<evidence type="ECO:0000256" key="5">
    <source>
        <dbReference type="ARBA" id="ARBA00023136"/>
    </source>
</evidence>
<dbReference type="GO" id="GO:0016020">
    <property type="term" value="C:membrane"/>
    <property type="evidence" value="ECO:0007669"/>
    <property type="project" value="UniProtKB-SubCell"/>
</dbReference>
<protein>
    <recommendedName>
        <fullName evidence="9">G-protein coupled receptors family 1 profile domain-containing protein</fullName>
    </recommendedName>
</protein>